<sequence>MFKKSARAKFREQKQQHRSNHLRSLFTRNHPKSVISEQFRTLRTNLQFAPNEVDLQTIAVTSTNKGEGKSVTAINLATVFAQQGKQVLLVDADMRSPSIHHNLRIDNRLGLSNLLVGDYDVVQVVRDVKTNNLDILTCGPIPPNPSELLDSQAMTELMEKAKASYDLIIFDTPPVLAVTDPQILANRVDGVLFVVRSKVTDKKSATKARELLKQADANILGAVLNDYDQKRKDYYYYSYQ</sequence>
<dbReference type="Proteomes" id="UP000321440">
    <property type="component" value="Unassembled WGS sequence"/>
</dbReference>
<keyword evidence="4" id="KW-0547">Nucleotide-binding</keyword>
<dbReference type="GO" id="GO:0005886">
    <property type="term" value="C:plasma membrane"/>
    <property type="evidence" value="ECO:0007669"/>
    <property type="project" value="TreeGrafter"/>
</dbReference>
<evidence type="ECO:0000256" key="1">
    <source>
        <dbReference type="ARBA" id="ARBA00007316"/>
    </source>
</evidence>
<keyword evidence="6" id="KW-0067">ATP-binding</keyword>
<organism evidence="11 12">
    <name type="scientific">Alkalibacillus haloalkaliphilus</name>
    <dbReference type="NCBI Taxonomy" id="94136"/>
    <lineage>
        <taxon>Bacteria</taxon>
        <taxon>Bacillati</taxon>
        <taxon>Bacillota</taxon>
        <taxon>Bacilli</taxon>
        <taxon>Bacillales</taxon>
        <taxon>Bacillaceae</taxon>
        <taxon>Alkalibacillus</taxon>
    </lineage>
</organism>
<name>A0A511W6D6_9BACI</name>
<dbReference type="SUPFAM" id="SSF52540">
    <property type="entry name" value="P-loop containing nucleoside triphosphate hydrolases"/>
    <property type="match status" value="1"/>
</dbReference>
<dbReference type="PANTHER" id="PTHR32309">
    <property type="entry name" value="TYROSINE-PROTEIN KINASE"/>
    <property type="match status" value="1"/>
</dbReference>
<evidence type="ECO:0000256" key="3">
    <source>
        <dbReference type="ARBA" id="ARBA00022679"/>
    </source>
</evidence>
<dbReference type="GO" id="GO:0004715">
    <property type="term" value="F:non-membrane spanning protein tyrosine kinase activity"/>
    <property type="evidence" value="ECO:0007669"/>
    <property type="project" value="UniProtKB-EC"/>
</dbReference>
<dbReference type="InterPro" id="IPR027417">
    <property type="entry name" value="P-loop_NTPase"/>
</dbReference>
<keyword evidence="3" id="KW-0808">Transferase</keyword>
<dbReference type="CDD" id="cd05387">
    <property type="entry name" value="BY-kinase"/>
    <property type="match status" value="1"/>
</dbReference>
<dbReference type="Gene3D" id="3.40.50.300">
    <property type="entry name" value="P-loop containing nucleotide triphosphate hydrolases"/>
    <property type="match status" value="1"/>
</dbReference>
<evidence type="ECO:0000256" key="5">
    <source>
        <dbReference type="ARBA" id="ARBA00022777"/>
    </source>
</evidence>
<comment type="caution">
    <text evidence="11">The sequence shown here is derived from an EMBL/GenBank/DDBJ whole genome shotgun (WGS) entry which is preliminary data.</text>
</comment>
<evidence type="ECO:0000256" key="6">
    <source>
        <dbReference type="ARBA" id="ARBA00022840"/>
    </source>
</evidence>
<dbReference type="InterPro" id="IPR050445">
    <property type="entry name" value="Bact_polysacc_biosynth/exp"/>
</dbReference>
<protein>
    <recommendedName>
        <fullName evidence="2">non-specific protein-tyrosine kinase</fullName>
        <ecNumber evidence="2">2.7.10.2</ecNumber>
    </recommendedName>
</protein>
<accession>A0A511W6D6</accession>
<evidence type="ECO:0000313" key="12">
    <source>
        <dbReference type="Proteomes" id="UP000321440"/>
    </source>
</evidence>
<dbReference type="NCBIfam" id="TIGR01007">
    <property type="entry name" value="eps_fam"/>
    <property type="match status" value="1"/>
</dbReference>
<dbReference type="AlphaFoldDB" id="A0A511W6D6"/>
<keyword evidence="5 11" id="KW-0418">Kinase</keyword>
<evidence type="ECO:0000256" key="7">
    <source>
        <dbReference type="ARBA" id="ARBA00023137"/>
    </source>
</evidence>
<dbReference type="FunFam" id="3.40.50.300:FF:000527">
    <property type="entry name" value="Tyrosine-protein kinase etk"/>
    <property type="match status" value="1"/>
</dbReference>
<comment type="catalytic activity">
    <reaction evidence="8">
        <text>L-tyrosyl-[protein] + ATP = O-phospho-L-tyrosyl-[protein] + ADP + H(+)</text>
        <dbReference type="Rhea" id="RHEA:10596"/>
        <dbReference type="Rhea" id="RHEA-COMP:10136"/>
        <dbReference type="Rhea" id="RHEA-COMP:20101"/>
        <dbReference type="ChEBI" id="CHEBI:15378"/>
        <dbReference type="ChEBI" id="CHEBI:30616"/>
        <dbReference type="ChEBI" id="CHEBI:46858"/>
        <dbReference type="ChEBI" id="CHEBI:61978"/>
        <dbReference type="ChEBI" id="CHEBI:456216"/>
        <dbReference type="EC" id="2.7.10.2"/>
    </reaction>
</comment>
<evidence type="ECO:0000256" key="8">
    <source>
        <dbReference type="ARBA" id="ARBA00051245"/>
    </source>
</evidence>
<dbReference type="EC" id="2.7.10.2" evidence="2"/>
<dbReference type="InterPro" id="IPR005702">
    <property type="entry name" value="Wzc-like_C"/>
</dbReference>
<evidence type="ECO:0000256" key="2">
    <source>
        <dbReference type="ARBA" id="ARBA00011903"/>
    </source>
</evidence>
<comment type="similarity">
    <text evidence="1">Belongs to the CpsD/CapB family.</text>
</comment>
<feature type="domain" description="AAA" evidence="10">
    <location>
        <begin position="56"/>
        <end position="196"/>
    </location>
</feature>
<dbReference type="GO" id="GO:0042802">
    <property type="term" value="F:identical protein binding"/>
    <property type="evidence" value="ECO:0007669"/>
    <property type="project" value="UniProtKB-ARBA"/>
</dbReference>
<feature type="region of interest" description="Disordered" evidence="9">
    <location>
        <begin position="1"/>
        <end position="20"/>
    </location>
</feature>
<evidence type="ECO:0000259" key="10">
    <source>
        <dbReference type="Pfam" id="PF13614"/>
    </source>
</evidence>
<keyword evidence="12" id="KW-1185">Reference proteome</keyword>
<evidence type="ECO:0000256" key="9">
    <source>
        <dbReference type="SAM" id="MobiDB-lite"/>
    </source>
</evidence>
<evidence type="ECO:0000256" key="4">
    <source>
        <dbReference type="ARBA" id="ARBA00022741"/>
    </source>
</evidence>
<dbReference type="InterPro" id="IPR025669">
    <property type="entry name" value="AAA_dom"/>
</dbReference>
<reference evidence="11 12" key="1">
    <citation type="submission" date="2019-07" db="EMBL/GenBank/DDBJ databases">
        <title>Whole genome shotgun sequence of Alkalibacillus haloalkaliphilus NBRC 103110.</title>
        <authorList>
            <person name="Hosoyama A."/>
            <person name="Uohara A."/>
            <person name="Ohji S."/>
            <person name="Ichikawa N."/>
        </authorList>
    </citation>
    <scope>NUCLEOTIDE SEQUENCE [LARGE SCALE GENOMIC DNA]</scope>
    <source>
        <strain evidence="11 12">NBRC 103110</strain>
    </source>
</reference>
<dbReference type="EMBL" id="BJYA01000017">
    <property type="protein sequence ID" value="GEN46654.1"/>
    <property type="molecule type" value="Genomic_DNA"/>
</dbReference>
<dbReference type="OrthoDB" id="9794577at2"/>
<evidence type="ECO:0000313" key="11">
    <source>
        <dbReference type="EMBL" id="GEN46654.1"/>
    </source>
</evidence>
<dbReference type="PANTHER" id="PTHR32309:SF13">
    <property type="entry name" value="FERRIC ENTEROBACTIN TRANSPORT PROTEIN FEPE"/>
    <property type="match status" value="1"/>
</dbReference>
<proteinExistence type="inferred from homology"/>
<gene>
    <name evidence="11" type="ORF">AHA02nite_24300</name>
</gene>
<keyword evidence="7" id="KW-0829">Tyrosine-protein kinase</keyword>
<dbReference type="Pfam" id="PF13614">
    <property type="entry name" value="AAA_31"/>
    <property type="match status" value="1"/>
</dbReference>
<dbReference type="GO" id="GO:0005524">
    <property type="term" value="F:ATP binding"/>
    <property type="evidence" value="ECO:0007669"/>
    <property type="project" value="UniProtKB-KW"/>
</dbReference>